<keyword evidence="2 3" id="KW-0040">ANK repeat</keyword>
<dbReference type="InterPro" id="IPR036770">
    <property type="entry name" value="Ankyrin_rpt-contain_sf"/>
</dbReference>
<dbReference type="SUPFAM" id="SSF48403">
    <property type="entry name" value="Ankyrin repeat"/>
    <property type="match status" value="1"/>
</dbReference>
<keyword evidence="4" id="KW-1133">Transmembrane helix</keyword>
<dbReference type="SMART" id="SM00248">
    <property type="entry name" value="ANK"/>
    <property type="match status" value="3"/>
</dbReference>
<dbReference type="Pfam" id="PF12796">
    <property type="entry name" value="Ank_2"/>
    <property type="match status" value="1"/>
</dbReference>
<dbReference type="Proteomes" id="UP001285441">
    <property type="component" value="Unassembled WGS sequence"/>
</dbReference>
<keyword evidence="1" id="KW-0677">Repeat</keyword>
<dbReference type="PANTHER" id="PTHR24166:SF48">
    <property type="entry name" value="PROTEIN VAPYRIN"/>
    <property type="match status" value="1"/>
</dbReference>
<name>A0AAE0K9R5_9PEZI</name>
<evidence type="ECO:0000313" key="5">
    <source>
        <dbReference type="EMBL" id="KAK3372681.1"/>
    </source>
</evidence>
<reference evidence="5" key="1">
    <citation type="journal article" date="2023" name="Mol. Phylogenet. Evol.">
        <title>Genome-scale phylogeny and comparative genomics of the fungal order Sordariales.</title>
        <authorList>
            <person name="Hensen N."/>
            <person name="Bonometti L."/>
            <person name="Westerberg I."/>
            <person name="Brannstrom I.O."/>
            <person name="Guillou S."/>
            <person name="Cros-Aarteil S."/>
            <person name="Calhoun S."/>
            <person name="Haridas S."/>
            <person name="Kuo A."/>
            <person name="Mondo S."/>
            <person name="Pangilinan J."/>
            <person name="Riley R."/>
            <person name="LaButti K."/>
            <person name="Andreopoulos B."/>
            <person name="Lipzen A."/>
            <person name="Chen C."/>
            <person name="Yan M."/>
            <person name="Daum C."/>
            <person name="Ng V."/>
            <person name="Clum A."/>
            <person name="Steindorff A."/>
            <person name="Ohm R.A."/>
            <person name="Martin F."/>
            <person name="Silar P."/>
            <person name="Natvig D.O."/>
            <person name="Lalanne C."/>
            <person name="Gautier V."/>
            <person name="Ament-Velasquez S.L."/>
            <person name="Kruys A."/>
            <person name="Hutchinson M.I."/>
            <person name="Powell A.J."/>
            <person name="Barry K."/>
            <person name="Miller A.N."/>
            <person name="Grigoriev I.V."/>
            <person name="Debuchy R."/>
            <person name="Gladieux P."/>
            <person name="Hiltunen Thoren M."/>
            <person name="Johannesson H."/>
        </authorList>
    </citation>
    <scope>NUCLEOTIDE SEQUENCE</scope>
    <source>
        <strain evidence="5">CBS 232.78</strain>
    </source>
</reference>
<evidence type="ECO:0000313" key="6">
    <source>
        <dbReference type="Proteomes" id="UP001285441"/>
    </source>
</evidence>
<dbReference type="AlphaFoldDB" id="A0AAE0K9R5"/>
<keyword evidence="4" id="KW-0812">Transmembrane</keyword>
<accession>A0AAE0K9R5</accession>
<dbReference type="InterPro" id="IPR050889">
    <property type="entry name" value="Dendritic_Spine_Reg/Scaffold"/>
</dbReference>
<dbReference type="Gene3D" id="1.25.40.20">
    <property type="entry name" value="Ankyrin repeat-containing domain"/>
    <property type="match status" value="1"/>
</dbReference>
<keyword evidence="6" id="KW-1185">Reference proteome</keyword>
<organism evidence="5 6">
    <name type="scientific">Podospora didyma</name>
    <dbReference type="NCBI Taxonomy" id="330526"/>
    <lineage>
        <taxon>Eukaryota</taxon>
        <taxon>Fungi</taxon>
        <taxon>Dikarya</taxon>
        <taxon>Ascomycota</taxon>
        <taxon>Pezizomycotina</taxon>
        <taxon>Sordariomycetes</taxon>
        <taxon>Sordariomycetidae</taxon>
        <taxon>Sordariales</taxon>
        <taxon>Podosporaceae</taxon>
        <taxon>Podospora</taxon>
    </lineage>
</organism>
<feature type="transmembrane region" description="Helical" evidence="4">
    <location>
        <begin position="451"/>
        <end position="478"/>
    </location>
</feature>
<sequence>MATRGPTVALGPDPVASIISPDYAPPLPGDEDAVPTYTEIDEGDFFTAEWLSTASGSSSESTPPAAAAAAELPERFRALPLPLTTWPVHVYAGTTWPGYPALAFDPNLSPESRTQMQLINAFFTAIGSKNVELVTLMIRRGLVSPDVTAMDGCTPLISAVLAGNGAMVCTLVGLGASVNGYGSYESCERTPLMVAASRGNLALVRLLMDDFKADDGIIAPDGQLALRLAADRGHRDVVAFLPARRGGAWRRWKVHHDVATRRMRKAANGIYEFFKFFLWRVPKFFAWDVPKHVVVKPLIKSSKWAWENKHRFGGWCKRQVDEFPGRAKRAAKATWKGVKAVPKGVWHVMKEIPRVTKELLQLLWKVIKRIPAALKVVGVWIVESLKRVGQAVADVFLKAVSALHTALMAVLDFFRSITLKNVLDGFMAVFRAIFVDFPQAIWTGIKGLGKMTATVFLVLFGCTGQIIVWIFQGLWWVVQYVPKQLWKIITSIGSSIAKGYHEIMVWFNPKH</sequence>
<evidence type="ECO:0008006" key="7">
    <source>
        <dbReference type="Google" id="ProtNLM"/>
    </source>
</evidence>
<keyword evidence="4" id="KW-0472">Membrane</keyword>
<dbReference type="InterPro" id="IPR002110">
    <property type="entry name" value="Ankyrin_rpt"/>
</dbReference>
<dbReference type="PANTHER" id="PTHR24166">
    <property type="entry name" value="ROLLING PEBBLES, ISOFORM B"/>
    <property type="match status" value="1"/>
</dbReference>
<feature type="repeat" description="ANK" evidence="3">
    <location>
        <begin position="151"/>
        <end position="183"/>
    </location>
</feature>
<evidence type="ECO:0000256" key="3">
    <source>
        <dbReference type="PROSITE-ProRule" id="PRU00023"/>
    </source>
</evidence>
<gene>
    <name evidence="5" type="ORF">B0H63DRAFT_485461</name>
</gene>
<protein>
    <recommendedName>
        <fullName evidence="7">Ankyrin</fullName>
    </recommendedName>
</protein>
<evidence type="ECO:0000256" key="4">
    <source>
        <dbReference type="SAM" id="Phobius"/>
    </source>
</evidence>
<proteinExistence type="predicted"/>
<dbReference type="EMBL" id="JAULSW010000008">
    <property type="protein sequence ID" value="KAK3372681.1"/>
    <property type="molecule type" value="Genomic_DNA"/>
</dbReference>
<comment type="caution">
    <text evidence="5">The sequence shown here is derived from an EMBL/GenBank/DDBJ whole genome shotgun (WGS) entry which is preliminary data.</text>
</comment>
<evidence type="ECO:0000256" key="1">
    <source>
        <dbReference type="ARBA" id="ARBA00022737"/>
    </source>
</evidence>
<dbReference type="PROSITE" id="PS50088">
    <property type="entry name" value="ANK_REPEAT"/>
    <property type="match status" value="1"/>
</dbReference>
<evidence type="ECO:0000256" key="2">
    <source>
        <dbReference type="ARBA" id="ARBA00023043"/>
    </source>
</evidence>
<reference evidence="5" key="2">
    <citation type="submission" date="2023-06" db="EMBL/GenBank/DDBJ databases">
        <authorList>
            <consortium name="Lawrence Berkeley National Laboratory"/>
            <person name="Haridas S."/>
            <person name="Hensen N."/>
            <person name="Bonometti L."/>
            <person name="Westerberg I."/>
            <person name="Brannstrom I.O."/>
            <person name="Guillou S."/>
            <person name="Cros-Aarteil S."/>
            <person name="Calhoun S."/>
            <person name="Kuo A."/>
            <person name="Mondo S."/>
            <person name="Pangilinan J."/>
            <person name="Riley R."/>
            <person name="LaButti K."/>
            <person name="Andreopoulos B."/>
            <person name="Lipzen A."/>
            <person name="Chen C."/>
            <person name="Yanf M."/>
            <person name="Daum C."/>
            <person name="Ng V."/>
            <person name="Clum A."/>
            <person name="Steindorff A."/>
            <person name="Ohm R."/>
            <person name="Martin F."/>
            <person name="Silar P."/>
            <person name="Natvig D."/>
            <person name="Lalanne C."/>
            <person name="Gautier V."/>
            <person name="Ament-velasquez S.L."/>
            <person name="Kruys A."/>
            <person name="Hutchinson M.I."/>
            <person name="Powell A.J."/>
            <person name="Barry K."/>
            <person name="Miller A.N."/>
            <person name="Grigoriev I.V."/>
            <person name="Debuchy R."/>
            <person name="Gladieux P."/>
            <person name="Thoren M.H."/>
            <person name="Johannesson H."/>
        </authorList>
    </citation>
    <scope>NUCLEOTIDE SEQUENCE</scope>
    <source>
        <strain evidence="5">CBS 232.78</strain>
    </source>
</reference>